<reference evidence="1 2" key="1">
    <citation type="journal article" date="2016" name="Nat. Commun.">
        <title>Thousands of microbial genomes shed light on interconnected biogeochemical processes in an aquifer system.</title>
        <authorList>
            <person name="Anantharaman K."/>
            <person name="Brown C.T."/>
            <person name="Hug L.A."/>
            <person name="Sharon I."/>
            <person name="Castelle C.J."/>
            <person name="Probst A.J."/>
            <person name="Thomas B.C."/>
            <person name="Singh A."/>
            <person name="Wilkins M.J."/>
            <person name="Karaoz U."/>
            <person name="Brodie E.L."/>
            <person name="Williams K.H."/>
            <person name="Hubbard S.S."/>
            <person name="Banfield J.F."/>
        </authorList>
    </citation>
    <scope>NUCLEOTIDE SEQUENCE [LARGE SCALE GENOMIC DNA]</scope>
</reference>
<proteinExistence type="predicted"/>
<protein>
    <submittedName>
        <fullName evidence="1">Uncharacterized protein</fullName>
    </submittedName>
</protein>
<sequence>MIKIIKTALRPGRNRAIESKGLLALKQRALETGDLELYDWAVKGLKNGVIFIPSEQLRLLTYGQKPTPDKEE</sequence>
<name>A0A1F6NEM3_9BACT</name>
<dbReference type="EMBL" id="MFQS01000046">
    <property type="protein sequence ID" value="OGH82248.1"/>
    <property type="molecule type" value="Genomic_DNA"/>
</dbReference>
<comment type="caution">
    <text evidence="1">The sequence shown here is derived from an EMBL/GenBank/DDBJ whole genome shotgun (WGS) entry which is preliminary data.</text>
</comment>
<organism evidence="1 2">
    <name type="scientific">Candidatus Magasanikbacteria bacterium RIFOXYB1_FULL_40_15</name>
    <dbReference type="NCBI Taxonomy" id="1798697"/>
    <lineage>
        <taxon>Bacteria</taxon>
        <taxon>Candidatus Magasanikiibacteriota</taxon>
    </lineage>
</organism>
<evidence type="ECO:0000313" key="1">
    <source>
        <dbReference type="EMBL" id="OGH82248.1"/>
    </source>
</evidence>
<dbReference type="Proteomes" id="UP000176300">
    <property type="component" value="Unassembled WGS sequence"/>
</dbReference>
<gene>
    <name evidence="1" type="ORF">A2373_02525</name>
</gene>
<evidence type="ECO:0000313" key="2">
    <source>
        <dbReference type="Proteomes" id="UP000176300"/>
    </source>
</evidence>
<dbReference type="AlphaFoldDB" id="A0A1F6NEM3"/>
<accession>A0A1F6NEM3</accession>